<dbReference type="AlphaFoldDB" id="A0A4Z1SLU5"/>
<accession>A0A4Z1SLU5</accession>
<feature type="region of interest" description="Disordered" evidence="1">
    <location>
        <begin position="41"/>
        <end position="62"/>
    </location>
</feature>
<dbReference type="Proteomes" id="UP000315496">
    <property type="component" value="Chromosome 5"/>
</dbReference>
<name>A0A4Z1SLU5_GIAMU</name>
<feature type="region of interest" description="Disordered" evidence="1">
    <location>
        <begin position="185"/>
        <end position="214"/>
    </location>
</feature>
<evidence type="ECO:0000256" key="1">
    <source>
        <dbReference type="SAM" id="MobiDB-lite"/>
    </source>
</evidence>
<sequence length="214" mass="23076">MPPDAVAAAAVVVVDRAVSTCPEIPSTDALGGWNAAVQVDAPPSRGARRRPRRDAAGSVENLGTGADVDADELLEKLRKLEDCNARLVERLHEREADVERHAALLGGLSGRGGDEGVVLRDAAGHVVFRDADLQDGEECVLHVVRVADVIEYTVADTPERLLRQDPRRPTKNVKLQCGRSFFFFPTSPNPAAQHPRNDAGKPPSAPENKKITPF</sequence>
<protein>
    <submittedName>
        <fullName evidence="2">Uncharacterized protein</fullName>
    </submittedName>
</protein>
<organism evidence="2 3">
    <name type="scientific">Giardia muris</name>
    <dbReference type="NCBI Taxonomy" id="5742"/>
    <lineage>
        <taxon>Eukaryota</taxon>
        <taxon>Metamonada</taxon>
        <taxon>Diplomonadida</taxon>
        <taxon>Hexamitidae</taxon>
        <taxon>Giardiinae</taxon>
        <taxon>Giardia</taxon>
    </lineage>
</organism>
<proteinExistence type="predicted"/>
<reference evidence="2 3" key="1">
    <citation type="submission" date="2019-05" db="EMBL/GenBank/DDBJ databases">
        <title>The compact genome of Giardia muris reveals important steps in the evolution of intestinal protozoan parasites.</title>
        <authorList>
            <person name="Xu F."/>
            <person name="Jimenez-Gonzalez A."/>
            <person name="Einarsson E."/>
            <person name="Astvaldsson A."/>
            <person name="Peirasmaki D."/>
            <person name="Eckmann L."/>
            <person name="Andersson J.O."/>
            <person name="Svard S.G."/>
            <person name="Jerlstrom-Hultqvist J."/>
        </authorList>
    </citation>
    <scope>NUCLEOTIDE SEQUENCE [LARGE SCALE GENOMIC DNA]</scope>
    <source>
        <strain evidence="2 3">Roberts-Thomson</strain>
    </source>
</reference>
<keyword evidence="3" id="KW-1185">Reference proteome</keyword>
<dbReference type="VEuPathDB" id="GiardiaDB:GMRT_11324"/>
<dbReference type="EMBL" id="VDLU01000005">
    <property type="protein sequence ID" value="TNJ26624.1"/>
    <property type="molecule type" value="Genomic_DNA"/>
</dbReference>
<gene>
    <name evidence="2" type="ORF">GMRT_11324</name>
</gene>
<comment type="caution">
    <text evidence="2">The sequence shown here is derived from an EMBL/GenBank/DDBJ whole genome shotgun (WGS) entry which is preliminary data.</text>
</comment>
<evidence type="ECO:0000313" key="2">
    <source>
        <dbReference type="EMBL" id="TNJ26624.1"/>
    </source>
</evidence>
<evidence type="ECO:0000313" key="3">
    <source>
        <dbReference type="Proteomes" id="UP000315496"/>
    </source>
</evidence>